<keyword evidence="3" id="KW-1185">Reference proteome</keyword>
<dbReference type="Gene3D" id="3.60.15.10">
    <property type="entry name" value="Ribonuclease Z/Hydroxyacylglutathione hydrolase-like"/>
    <property type="match status" value="1"/>
</dbReference>
<sequence>MYSAPVRVWILGSGSSGNATIVEAGGARVLIDCGMGPRALANRMAAHGAGKLYAGDLDAIVVTHEHQDHVAHLEAHARTFDAPVYLHHGIAAREVRDRYEVRPYEARAPFRVGPFSIEALSVPHDAPQVALRIATEQHAFGLVTDVGHVPPDLAPFLGTCDAALVEANYCPELLWIGPYPTFLKRRVSGGLGHLANHEAAELASRLVGTRLARLVLGHVSRTNNEPERALAAVRQRSGPLDVRMVRPGAVSVLDMASLEAAASSGARGSVTKAGKNARRSAAAQLTFGF</sequence>
<dbReference type="EMBL" id="CP089984">
    <property type="protein sequence ID" value="WXB17856.1"/>
    <property type="molecule type" value="Genomic_DNA"/>
</dbReference>
<organism evidence="2 3">
    <name type="scientific">Pendulispora albinea</name>
    <dbReference type="NCBI Taxonomy" id="2741071"/>
    <lineage>
        <taxon>Bacteria</taxon>
        <taxon>Pseudomonadati</taxon>
        <taxon>Myxococcota</taxon>
        <taxon>Myxococcia</taxon>
        <taxon>Myxococcales</taxon>
        <taxon>Sorangiineae</taxon>
        <taxon>Pendulisporaceae</taxon>
        <taxon>Pendulispora</taxon>
    </lineage>
</organism>
<reference evidence="2 3" key="1">
    <citation type="submission" date="2021-12" db="EMBL/GenBank/DDBJ databases">
        <title>Discovery of the Pendulisporaceae a myxobacterial family with distinct sporulation behavior and unique specialized metabolism.</title>
        <authorList>
            <person name="Garcia R."/>
            <person name="Popoff A."/>
            <person name="Bader C.D."/>
            <person name="Loehr J."/>
            <person name="Walesch S."/>
            <person name="Walt C."/>
            <person name="Boldt J."/>
            <person name="Bunk B."/>
            <person name="Haeckl F.J.F.P.J."/>
            <person name="Gunesch A.P."/>
            <person name="Birkelbach J."/>
            <person name="Nuebel U."/>
            <person name="Pietschmann T."/>
            <person name="Bach T."/>
            <person name="Mueller R."/>
        </authorList>
    </citation>
    <scope>NUCLEOTIDE SEQUENCE [LARGE SCALE GENOMIC DNA]</scope>
    <source>
        <strain evidence="2 3">MSr11954</strain>
    </source>
</reference>
<dbReference type="PANTHER" id="PTHR47619:SF1">
    <property type="entry name" value="EXODEOXYRIBONUCLEASE WALJ"/>
    <property type="match status" value="1"/>
</dbReference>
<protein>
    <submittedName>
        <fullName evidence="2">MBL fold metallo-hydrolase</fullName>
    </submittedName>
</protein>
<dbReference type="Pfam" id="PF12706">
    <property type="entry name" value="Lactamase_B_2"/>
    <property type="match status" value="1"/>
</dbReference>
<dbReference type="SUPFAM" id="SSF56281">
    <property type="entry name" value="Metallo-hydrolase/oxidoreductase"/>
    <property type="match status" value="1"/>
</dbReference>
<evidence type="ECO:0000313" key="3">
    <source>
        <dbReference type="Proteomes" id="UP001370348"/>
    </source>
</evidence>
<dbReference type="InterPro" id="IPR052533">
    <property type="entry name" value="WalJ/YycJ-like"/>
</dbReference>
<dbReference type="InterPro" id="IPR036866">
    <property type="entry name" value="RibonucZ/Hydroxyglut_hydro"/>
</dbReference>
<dbReference type="PANTHER" id="PTHR47619">
    <property type="entry name" value="METALLO-HYDROLASE YYCJ-RELATED"/>
    <property type="match status" value="1"/>
</dbReference>
<gene>
    <name evidence="2" type="ORF">LZC94_11395</name>
</gene>
<dbReference type="RefSeq" id="WP_394827498.1">
    <property type="nucleotide sequence ID" value="NZ_CP089984.1"/>
</dbReference>
<accession>A0ABZ2M3N3</accession>
<feature type="domain" description="Metallo-beta-lactamase" evidence="1">
    <location>
        <begin position="16"/>
        <end position="218"/>
    </location>
</feature>
<evidence type="ECO:0000259" key="1">
    <source>
        <dbReference type="SMART" id="SM00849"/>
    </source>
</evidence>
<proteinExistence type="predicted"/>
<dbReference type="InterPro" id="IPR001279">
    <property type="entry name" value="Metallo-B-lactamas"/>
</dbReference>
<evidence type="ECO:0000313" key="2">
    <source>
        <dbReference type="EMBL" id="WXB17856.1"/>
    </source>
</evidence>
<dbReference type="SMART" id="SM00849">
    <property type="entry name" value="Lactamase_B"/>
    <property type="match status" value="1"/>
</dbReference>
<dbReference type="Proteomes" id="UP001370348">
    <property type="component" value="Chromosome"/>
</dbReference>
<name>A0ABZ2M3N3_9BACT</name>